<accession>A0A859FHC2</accession>
<name>A0A859FHC2_9BACI</name>
<evidence type="ECO:0000313" key="1">
    <source>
        <dbReference type="EMBL" id="QKS72190.1"/>
    </source>
</evidence>
<gene>
    <name evidence="1" type="ORF">FLK61_36730</name>
</gene>
<protein>
    <submittedName>
        <fullName evidence="1">Uncharacterized protein</fullName>
    </submittedName>
</protein>
<dbReference type="RefSeq" id="WP_176010175.1">
    <property type="nucleotide sequence ID" value="NZ_CP041372.2"/>
</dbReference>
<dbReference type="KEGG" id="psua:FLK61_36730"/>
<organism evidence="1 2">
    <name type="scientific">Paenalkalicoccus suaedae</name>
    <dbReference type="NCBI Taxonomy" id="2592382"/>
    <lineage>
        <taxon>Bacteria</taxon>
        <taxon>Bacillati</taxon>
        <taxon>Bacillota</taxon>
        <taxon>Bacilli</taxon>
        <taxon>Bacillales</taxon>
        <taxon>Bacillaceae</taxon>
        <taxon>Paenalkalicoccus</taxon>
    </lineage>
</organism>
<evidence type="ECO:0000313" key="2">
    <source>
        <dbReference type="Proteomes" id="UP000318138"/>
    </source>
</evidence>
<dbReference type="AlphaFoldDB" id="A0A859FHC2"/>
<reference evidence="2" key="1">
    <citation type="submission" date="2019-07" db="EMBL/GenBank/DDBJ databases">
        <title>Bacillus alkalisoli sp. nov. isolated from saline soil.</title>
        <authorList>
            <person name="Sun J.-Q."/>
            <person name="Xu L."/>
        </authorList>
    </citation>
    <scope>NUCLEOTIDE SEQUENCE [LARGE SCALE GENOMIC DNA]</scope>
    <source>
        <strain evidence="2">M4U3P1</strain>
    </source>
</reference>
<dbReference type="EMBL" id="CP041372">
    <property type="protein sequence ID" value="QKS72190.1"/>
    <property type="molecule type" value="Genomic_DNA"/>
</dbReference>
<proteinExistence type="predicted"/>
<dbReference type="Proteomes" id="UP000318138">
    <property type="component" value="Chromosome"/>
</dbReference>
<keyword evidence="2" id="KW-1185">Reference proteome</keyword>
<sequence>MEFELGWIRLYVMQTEEVEMHIARVRMQTSREEMHVTDEEMHTVKINADRRG</sequence>